<sequence>MPKFITIAEKIYKRFEEDKLFSDNLIEQLNNLVSIIRKEIKGTPCKLKYNFIDFEECLSKPLNECTIKIDMSLMPKYKNKGEYIMWLASFIEKITIGGQPKLPPLSSIIAADFNVKKEAQRVLENKKAVSEENVRMIENYFNSEEYKKNNKKINLV</sequence>
<dbReference type="Proteomes" id="UP000189376">
    <property type="component" value="Unassembled WGS sequence"/>
</dbReference>
<evidence type="ECO:0000313" key="1">
    <source>
        <dbReference type="EMBL" id="ONN54158.1"/>
    </source>
</evidence>
<proteinExistence type="predicted"/>
<accession>A0A1V2UW06</accession>
<organism evidence="1 2">
    <name type="scientific">Acinetobacter genomosp. 33YU</name>
    <dbReference type="NCBI Taxonomy" id="1675530"/>
    <lineage>
        <taxon>Bacteria</taxon>
        <taxon>Pseudomonadati</taxon>
        <taxon>Pseudomonadota</taxon>
        <taxon>Gammaproteobacteria</taxon>
        <taxon>Moraxellales</taxon>
        <taxon>Moraxellaceae</taxon>
        <taxon>Acinetobacter</taxon>
    </lineage>
</organism>
<comment type="caution">
    <text evidence="1">The sequence shown here is derived from an EMBL/GenBank/DDBJ whole genome shotgun (WGS) entry which is preliminary data.</text>
</comment>
<dbReference type="AlphaFoldDB" id="A0A1V2UW06"/>
<dbReference type="RefSeq" id="WP_077169279.1">
    <property type="nucleotide sequence ID" value="NZ_LFZS01000007.1"/>
</dbReference>
<name>A0A1V2UW06_9GAMM</name>
<reference evidence="1 2" key="1">
    <citation type="submission" date="2015-07" db="EMBL/GenBank/DDBJ databases">
        <title>Acinetobacter yuneri, a novel member of Acinetobacter calcoaceticus-Acinetobacter baumannii complex isolated from clinical specimen.</title>
        <authorList>
            <person name="Yu Y."/>
        </authorList>
    </citation>
    <scope>NUCLEOTIDE SEQUENCE [LARGE SCALE GENOMIC DNA]</scope>
    <source>
        <strain evidence="1 2">A362</strain>
    </source>
</reference>
<evidence type="ECO:0000313" key="2">
    <source>
        <dbReference type="Proteomes" id="UP000189376"/>
    </source>
</evidence>
<protein>
    <submittedName>
        <fullName evidence="1">Uncharacterized protein</fullName>
    </submittedName>
</protein>
<gene>
    <name evidence="1" type="ORF">AC058_10295</name>
</gene>
<keyword evidence="2" id="KW-1185">Reference proteome</keyword>
<dbReference type="EMBL" id="LFZS01000007">
    <property type="protein sequence ID" value="ONN54158.1"/>
    <property type="molecule type" value="Genomic_DNA"/>
</dbReference>